<evidence type="ECO:0000259" key="2">
    <source>
        <dbReference type="SMART" id="SM00062"/>
    </source>
</evidence>
<dbReference type="Pfam" id="PF00497">
    <property type="entry name" value="SBP_bac_3"/>
    <property type="match status" value="1"/>
</dbReference>
<dbReference type="CDD" id="cd13530">
    <property type="entry name" value="PBP2_peptides_like"/>
    <property type="match status" value="1"/>
</dbReference>
<evidence type="ECO:0000256" key="1">
    <source>
        <dbReference type="ARBA" id="ARBA00022729"/>
    </source>
</evidence>
<accession>A0A3B0U004</accession>
<proteinExistence type="predicted"/>
<dbReference type="PANTHER" id="PTHR35936:SF38">
    <property type="entry name" value="GLUTAMINE-BINDING PERIPLASMIC PROTEIN"/>
    <property type="match status" value="1"/>
</dbReference>
<dbReference type="InterPro" id="IPR001638">
    <property type="entry name" value="Solute-binding_3/MltF_N"/>
</dbReference>
<dbReference type="Gene3D" id="3.40.190.10">
    <property type="entry name" value="Periplasmic binding protein-like II"/>
    <property type="match status" value="2"/>
</dbReference>
<keyword evidence="1" id="KW-0732">Signal</keyword>
<dbReference type="SUPFAM" id="SSF53850">
    <property type="entry name" value="Periplasmic binding protein-like II"/>
    <property type="match status" value="1"/>
</dbReference>
<name>A0A3B0U004_9ZZZZ</name>
<evidence type="ECO:0000313" key="3">
    <source>
        <dbReference type="EMBL" id="VAW12696.1"/>
    </source>
</evidence>
<feature type="domain" description="Solute-binding protein family 3/N-terminal" evidence="2">
    <location>
        <begin position="37"/>
        <end position="258"/>
    </location>
</feature>
<gene>
    <name evidence="3" type="ORF">MNBD_ALPHA09-247</name>
</gene>
<protein>
    <submittedName>
        <fullName evidence="3">ABC transporter, substrate-binding protein (Cluster 3, basic aa/glutamine/opines)</fullName>
    </submittedName>
</protein>
<dbReference type="SMART" id="SM00062">
    <property type="entry name" value="PBPb"/>
    <property type="match status" value="1"/>
</dbReference>
<dbReference type="EMBL" id="UOEM01000051">
    <property type="protein sequence ID" value="VAW12696.1"/>
    <property type="molecule type" value="Genomic_DNA"/>
</dbReference>
<reference evidence="3" key="1">
    <citation type="submission" date="2018-06" db="EMBL/GenBank/DDBJ databases">
        <authorList>
            <person name="Zhirakovskaya E."/>
        </authorList>
    </citation>
    <scope>NUCLEOTIDE SEQUENCE</scope>
</reference>
<dbReference type="AlphaFoldDB" id="A0A3B0U004"/>
<dbReference type="PANTHER" id="PTHR35936">
    <property type="entry name" value="MEMBRANE-BOUND LYTIC MUREIN TRANSGLYCOSYLASE F"/>
    <property type="match status" value="1"/>
</dbReference>
<organism evidence="3">
    <name type="scientific">hydrothermal vent metagenome</name>
    <dbReference type="NCBI Taxonomy" id="652676"/>
    <lineage>
        <taxon>unclassified sequences</taxon>
        <taxon>metagenomes</taxon>
        <taxon>ecological metagenomes</taxon>
    </lineage>
</organism>
<sequence>MNKLTKLLGLGACVLALGVMAQSASADIVKEIVKRGELRVAVQTQGPPVSFVDKNGERTGFAIEVVKMMAEDMGVELKLLDYDWKGLIPAVNSGKADFLAADMTPNAKRTLVLSFTEPYLYSDVVLYSKKTQPFVKWQDACKKGVSIGVVQGSSNVGLLKKKCPDTTIKEYAGGGAAVAQAVAADRADAGINDIASAAGYMIEYPEFKILDGAPKRWPLSFATRPDETHLLRWMDNYFMLIRNDGRLEQLADYWMRGPGWKKDH</sequence>